<dbReference type="PANTHER" id="PTHR45831:SF2">
    <property type="entry name" value="LD24721P"/>
    <property type="match status" value="1"/>
</dbReference>
<evidence type="ECO:0000313" key="7">
    <source>
        <dbReference type="EMBL" id="CAG8537345.1"/>
    </source>
</evidence>
<evidence type="ECO:0000313" key="8">
    <source>
        <dbReference type="Proteomes" id="UP000789508"/>
    </source>
</evidence>
<dbReference type="InterPro" id="IPR019734">
    <property type="entry name" value="TPR_rpt"/>
</dbReference>
<feature type="domain" description="SGTA homodimerisation" evidence="6">
    <location>
        <begin position="5"/>
        <end position="67"/>
    </location>
</feature>
<dbReference type="Gene3D" id="1.25.40.10">
    <property type="entry name" value="Tetratricopeptide repeat domain"/>
    <property type="match status" value="1"/>
</dbReference>
<keyword evidence="3 4" id="KW-0802">TPR repeat</keyword>
<dbReference type="SUPFAM" id="SSF48452">
    <property type="entry name" value="TPR-like"/>
    <property type="match status" value="1"/>
</dbReference>
<evidence type="ECO:0000256" key="5">
    <source>
        <dbReference type="SAM" id="MobiDB-lite"/>
    </source>
</evidence>
<dbReference type="Pfam" id="PF00515">
    <property type="entry name" value="TPR_1"/>
    <property type="match status" value="1"/>
</dbReference>
<feature type="repeat" description="TPR" evidence="4">
    <location>
        <begin position="109"/>
        <end position="142"/>
    </location>
</feature>
<evidence type="ECO:0000256" key="1">
    <source>
        <dbReference type="ARBA" id="ARBA00008175"/>
    </source>
</evidence>
<dbReference type="Proteomes" id="UP000789508">
    <property type="component" value="Unassembled WGS sequence"/>
</dbReference>
<proteinExistence type="inferred from homology"/>
<evidence type="ECO:0000256" key="4">
    <source>
        <dbReference type="PROSITE-ProRule" id="PRU00339"/>
    </source>
</evidence>
<dbReference type="GO" id="GO:0060090">
    <property type="term" value="F:molecular adaptor activity"/>
    <property type="evidence" value="ECO:0007669"/>
    <property type="project" value="TreeGrafter"/>
</dbReference>
<sequence>MADKKKRLVFSIIQFLESSIKDGTIKPDDAEGIEVAVQCIGEAFGVNPQDPEQIALYSTKHNLPLIFNMAIQAEEKLSAKASKHIFLKNDNTSKKKKPVELTQEQKQKAEELKSAGNKKVSEKNYDEAVKFYSEAISIDCNNAVFYANRAAAYSQMGQHDKAIEDATKSTQVDPSYSKAYSRLGHAYYSIGKYQEAVDAYEKGLSLDPNNSILKSALGTAEQKVNEIKSGPRSSTDGGLPGLGRGSGGLDFSTLMNNPQLMNMASQMMQSGAFNDLLNNPNIAEMANNMMRGGAPPNMDEMMNNPEIANLARQFGNMPGGNNTGDSNGSKDDNSRKSS</sequence>
<dbReference type="AlphaFoldDB" id="A0A9N9AQJ9"/>
<dbReference type="GO" id="GO:0006620">
    <property type="term" value="P:post-translational protein targeting to endoplasmic reticulum membrane"/>
    <property type="evidence" value="ECO:0007669"/>
    <property type="project" value="TreeGrafter"/>
</dbReference>
<dbReference type="GO" id="GO:0016020">
    <property type="term" value="C:membrane"/>
    <property type="evidence" value="ECO:0007669"/>
    <property type="project" value="TreeGrafter"/>
</dbReference>
<dbReference type="InterPro" id="IPR032374">
    <property type="entry name" value="SGTA_dimer"/>
</dbReference>
<dbReference type="FunFam" id="1.25.40.10:FF:000207">
    <property type="entry name" value="Small glutamine-rich tetratricopeptide repeat-containing protein"/>
    <property type="match status" value="1"/>
</dbReference>
<dbReference type="InterPro" id="IPR047150">
    <property type="entry name" value="SGT"/>
</dbReference>
<name>A0A9N9AQJ9_9GLOM</name>
<feature type="region of interest" description="Disordered" evidence="5">
    <location>
        <begin position="224"/>
        <end position="246"/>
    </location>
</feature>
<protein>
    <submittedName>
        <fullName evidence="7">13314_t:CDS:1</fullName>
    </submittedName>
</protein>
<accession>A0A9N9AQJ9</accession>
<dbReference type="PROSITE" id="PS50005">
    <property type="entry name" value="TPR"/>
    <property type="match status" value="3"/>
</dbReference>
<feature type="region of interest" description="Disordered" evidence="5">
    <location>
        <begin position="311"/>
        <end position="338"/>
    </location>
</feature>
<gene>
    <name evidence="7" type="ORF">ALEPTO_LOCUS5236</name>
</gene>
<keyword evidence="8" id="KW-1185">Reference proteome</keyword>
<dbReference type="Gene3D" id="1.20.5.420">
    <property type="entry name" value="Immunoglobulin FC, subunit C"/>
    <property type="match status" value="1"/>
</dbReference>
<dbReference type="InterPro" id="IPR011990">
    <property type="entry name" value="TPR-like_helical_dom_sf"/>
</dbReference>
<organism evidence="7 8">
    <name type="scientific">Ambispora leptoticha</name>
    <dbReference type="NCBI Taxonomy" id="144679"/>
    <lineage>
        <taxon>Eukaryota</taxon>
        <taxon>Fungi</taxon>
        <taxon>Fungi incertae sedis</taxon>
        <taxon>Mucoromycota</taxon>
        <taxon>Glomeromycotina</taxon>
        <taxon>Glomeromycetes</taxon>
        <taxon>Archaeosporales</taxon>
        <taxon>Ambisporaceae</taxon>
        <taxon>Ambispora</taxon>
    </lineage>
</organism>
<feature type="repeat" description="TPR" evidence="4">
    <location>
        <begin position="143"/>
        <end position="176"/>
    </location>
</feature>
<dbReference type="Pfam" id="PF13414">
    <property type="entry name" value="TPR_11"/>
    <property type="match status" value="1"/>
</dbReference>
<comment type="caution">
    <text evidence="7">The sequence shown here is derived from an EMBL/GenBank/DDBJ whole genome shotgun (WGS) entry which is preliminary data.</text>
</comment>
<dbReference type="PANTHER" id="PTHR45831">
    <property type="entry name" value="LD24721P"/>
    <property type="match status" value="1"/>
</dbReference>
<dbReference type="Pfam" id="PF16546">
    <property type="entry name" value="SGTA_dimer"/>
    <property type="match status" value="1"/>
</dbReference>
<evidence type="ECO:0000256" key="2">
    <source>
        <dbReference type="ARBA" id="ARBA00022737"/>
    </source>
</evidence>
<evidence type="ECO:0000256" key="3">
    <source>
        <dbReference type="ARBA" id="ARBA00022803"/>
    </source>
</evidence>
<comment type="similarity">
    <text evidence="1">Belongs to the SGT family.</text>
</comment>
<reference evidence="7" key="1">
    <citation type="submission" date="2021-06" db="EMBL/GenBank/DDBJ databases">
        <authorList>
            <person name="Kallberg Y."/>
            <person name="Tangrot J."/>
            <person name="Rosling A."/>
        </authorList>
    </citation>
    <scope>NUCLEOTIDE SEQUENCE</scope>
    <source>
        <strain evidence="7">FL130A</strain>
    </source>
</reference>
<dbReference type="GO" id="GO:0072380">
    <property type="term" value="C:TRC complex"/>
    <property type="evidence" value="ECO:0007669"/>
    <property type="project" value="TreeGrafter"/>
</dbReference>
<evidence type="ECO:0000259" key="6">
    <source>
        <dbReference type="Pfam" id="PF16546"/>
    </source>
</evidence>
<feature type="repeat" description="TPR" evidence="4">
    <location>
        <begin position="177"/>
        <end position="210"/>
    </location>
</feature>
<dbReference type="FunFam" id="1.20.5.420:FF:000005">
    <property type="entry name" value="Hsc70 cochaperone (SGT), putative"/>
    <property type="match status" value="1"/>
</dbReference>
<feature type="compositionally biased region" description="Basic and acidic residues" evidence="5">
    <location>
        <begin position="328"/>
        <end position="338"/>
    </location>
</feature>
<dbReference type="EMBL" id="CAJVPS010001419">
    <property type="protein sequence ID" value="CAG8537345.1"/>
    <property type="molecule type" value="Genomic_DNA"/>
</dbReference>
<keyword evidence="2" id="KW-0677">Repeat</keyword>
<dbReference type="PROSITE" id="PS50293">
    <property type="entry name" value="TPR_REGION"/>
    <property type="match status" value="1"/>
</dbReference>
<dbReference type="SMART" id="SM00028">
    <property type="entry name" value="TPR"/>
    <property type="match status" value="3"/>
</dbReference>
<dbReference type="OrthoDB" id="2335338at2759"/>